<protein>
    <recommendedName>
        <fullName evidence="4">Calpain catalytic domain-containing protein</fullName>
    </recommendedName>
</protein>
<feature type="active site" evidence="2">
    <location>
        <position position="223"/>
    </location>
</feature>
<dbReference type="GO" id="GO:0004198">
    <property type="term" value="F:calcium-dependent cysteine-type endopeptidase activity"/>
    <property type="evidence" value="ECO:0007669"/>
    <property type="project" value="InterPro"/>
</dbReference>
<reference evidence="5" key="1">
    <citation type="thesis" date="2021" institute="BYU ScholarsArchive" country="Provo, UT, USA">
        <title>Applications of and Algorithms for Genome Assembly and Genomic Analyses with an Emphasis on Marine Teleosts.</title>
        <authorList>
            <person name="Pickett B.D."/>
        </authorList>
    </citation>
    <scope>NUCLEOTIDE SEQUENCE</scope>
    <source>
        <strain evidence="5">HI-2016</strain>
    </source>
</reference>
<keyword evidence="6" id="KW-1185">Reference proteome</keyword>
<dbReference type="GO" id="GO:0006508">
    <property type="term" value="P:proteolysis"/>
    <property type="evidence" value="ECO:0007669"/>
    <property type="project" value="InterPro"/>
</dbReference>
<dbReference type="SMART" id="SM00720">
    <property type="entry name" value="calpain_III"/>
    <property type="match status" value="1"/>
</dbReference>
<dbReference type="PRINTS" id="PR00704">
    <property type="entry name" value="CALPAIN"/>
</dbReference>
<accession>A0A8T2MQ88</accession>
<dbReference type="CDD" id="cd00044">
    <property type="entry name" value="CysPc"/>
    <property type="match status" value="1"/>
</dbReference>
<organism evidence="5 6">
    <name type="scientific">Albula glossodonta</name>
    <name type="common">roundjaw bonefish</name>
    <dbReference type="NCBI Taxonomy" id="121402"/>
    <lineage>
        <taxon>Eukaryota</taxon>
        <taxon>Metazoa</taxon>
        <taxon>Chordata</taxon>
        <taxon>Craniata</taxon>
        <taxon>Vertebrata</taxon>
        <taxon>Euteleostomi</taxon>
        <taxon>Actinopterygii</taxon>
        <taxon>Neopterygii</taxon>
        <taxon>Teleostei</taxon>
        <taxon>Albuliformes</taxon>
        <taxon>Albulidae</taxon>
        <taxon>Albula</taxon>
    </lineage>
</organism>
<feature type="active site" evidence="2">
    <location>
        <position position="199"/>
    </location>
</feature>
<dbReference type="InterPro" id="IPR038765">
    <property type="entry name" value="Papain-like_cys_pep_sf"/>
</dbReference>
<dbReference type="Proteomes" id="UP000824540">
    <property type="component" value="Unassembled WGS sequence"/>
</dbReference>
<gene>
    <name evidence="5" type="ORF">JZ751_016664</name>
</gene>
<name>A0A8T2MQ88_9TELE</name>
<proteinExistence type="inferred from homology"/>
<dbReference type="GO" id="GO:0005737">
    <property type="term" value="C:cytoplasm"/>
    <property type="evidence" value="ECO:0007669"/>
    <property type="project" value="TreeGrafter"/>
</dbReference>
<dbReference type="InterPro" id="IPR036213">
    <property type="entry name" value="Calpain_III_sf"/>
</dbReference>
<dbReference type="SUPFAM" id="SSF49758">
    <property type="entry name" value="Calpain large subunit, middle domain (domain III)"/>
    <property type="match status" value="1"/>
</dbReference>
<dbReference type="Gene3D" id="3.90.70.10">
    <property type="entry name" value="Cysteine proteinases"/>
    <property type="match status" value="1"/>
</dbReference>
<comment type="caution">
    <text evidence="3">Lacks conserved residue(s) required for the propagation of feature annotation.</text>
</comment>
<dbReference type="Pfam" id="PF00648">
    <property type="entry name" value="Peptidase_C2"/>
    <property type="match status" value="1"/>
</dbReference>
<dbReference type="InterPro" id="IPR001300">
    <property type="entry name" value="Peptidase_C2_calpain_cat"/>
</dbReference>
<dbReference type="InterPro" id="IPR022683">
    <property type="entry name" value="Calpain_III"/>
</dbReference>
<dbReference type="PROSITE" id="PS50203">
    <property type="entry name" value="CALPAIN_CAT"/>
    <property type="match status" value="1"/>
</dbReference>
<evidence type="ECO:0000259" key="4">
    <source>
        <dbReference type="PROSITE" id="PS50203"/>
    </source>
</evidence>
<dbReference type="OrthoDB" id="424753at2759"/>
<dbReference type="Pfam" id="PF01067">
    <property type="entry name" value="Calpain_III"/>
    <property type="match status" value="1"/>
</dbReference>
<dbReference type="FunFam" id="3.90.70.10:FF:000054">
    <property type="entry name" value="Calpain 14"/>
    <property type="match status" value="1"/>
</dbReference>
<evidence type="ECO:0000256" key="3">
    <source>
        <dbReference type="PROSITE-ProRule" id="PRU00239"/>
    </source>
</evidence>
<dbReference type="EMBL" id="JAFBMS010002788">
    <property type="protein sequence ID" value="KAG9328051.1"/>
    <property type="molecule type" value="Genomic_DNA"/>
</dbReference>
<sequence length="429" mass="48505">MPPPGVCLDIIKEQHRKEGYGTPENPVKFLNQDFQTLQQNCLAQGTKYVDAMFPPDSNAIGQGLLTPEEMQQVKWARPTFWRFGQWYDVVIDDKLPVLDGKLIFVHRKTDNEFWPALLEKAYAKVCGSYADMKSGAISEALIDFTGGIHMMFELKDAPSDLFEVMQRAAKSNSLMGCGTPDKMNPTSPDVLPNGIVAGHAYAVTDVTRVTSRGKPIKLVRLWNPWGKGEWKGDWSDHHSKNTTAVGPLSKALNPTLLPGEIGPWMCMEDWRQRFDSVDICCLCPDFLDDSPSGHWVSSFHEGRWVAGTTAGGHPYNKDTFWTNPQYRVRLDKPEKEDHQGKNNMLISLMQKPKERNRRLMQKQRGKFPASFFNHTKPVSKTKAHINSREVMKLSCLKPGEYLIVPSTYKPNEAASFILAILSKNRTHIV</sequence>
<dbReference type="PANTHER" id="PTHR10183:SF302">
    <property type="entry name" value="CALPAIN-14"/>
    <property type="match status" value="1"/>
</dbReference>
<evidence type="ECO:0000256" key="1">
    <source>
        <dbReference type="ARBA" id="ARBA00007623"/>
    </source>
</evidence>
<dbReference type="SMART" id="SM00230">
    <property type="entry name" value="CysPc"/>
    <property type="match status" value="1"/>
</dbReference>
<evidence type="ECO:0000313" key="5">
    <source>
        <dbReference type="EMBL" id="KAG9328051.1"/>
    </source>
</evidence>
<comment type="similarity">
    <text evidence="1">Belongs to the peptidase C2 family.</text>
</comment>
<evidence type="ECO:0000256" key="2">
    <source>
        <dbReference type="PIRSR" id="PIRSR622684-1"/>
    </source>
</evidence>
<dbReference type="AlphaFoldDB" id="A0A8T2MQ88"/>
<dbReference type="Gene3D" id="2.60.120.380">
    <property type="match status" value="1"/>
</dbReference>
<dbReference type="InterPro" id="IPR022682">
    <property type="entry name" value="Calpain_domain_III"/>
</dbReference>
<dbReference type="InterPro" id="IPR022684">
    <property type="entry name" value="Calpain_cysteine_protease"/>
</dbReference>
<dbReference type="SUPFAM" id="SSF54001">
    <property type="entry name" value="Cysteine proteinases"/>
    <property type="match status" value="1"/>
</dbReference>
<feature type="domain" description="Calpain catalytic" evidence="4">
    <location>
        <begin position="80"/>
        <end position="283"/>
    </location>
</feature>
<dbReference type="PANTHER" id="PTHR10183">
    <property type="entry name" value="CALPAIN"/>
    <property type="match status" value="1"/>
</dbReference>
<comment type="caution">
    <text evidence="5">The sequence shown here is derived from an EMBL/GenBank/DDBJ whole genome shotgun (WGS) entry which is preliminary data.</text>
</comment>
<evidence type="ECO:0000313" key="6">
    <source>
        <dbReference type="Proteomes" id="UP000824540"/>
    </source>
</evidence>